<dbReference type="PRINTS" id="PR00959">
    <property type="entry name" value="MEVGALKINASE"/>
</dbReference>
<dbReference type="EC" id="2.7.1.6" evidence="11 12"/>
<dbReference type="PROSITE" id="PS00627">
    <property type="entry name" value="GHMP_KINASES_ATP"/>
    <property type="match status" value="1"/>
</dbReference>
<feature type="binding site" evidence="11">
    <location>
        <position position="129"/>
    </location>
    <ligand>
        <name>Mg(2+)</name>
        <dbReference type="ChEBI" id="CHEBI:18420"/>
    </ligand>
</feature>
<keyword evidence="4 11" id="KW-0479">Metal-binding</keyword>
<dbReference type="NCBIfam" id="NF003705">
    <property type="entry name" value="PRK05322.1"/>
    <property type="match status" value="1"/>
</dbReference>
<protein>
    <recommendedName>
        <fullName evidence="11 12">Galactokinase</fullName>
        <ecNumber evidence="11 12">2.7.1.6</ecNumber>
    </recommendedName>
    <alternativeName>
        <fullName evidence="11">Galactose kinase</fullName>
    </alternativeName>
</protein>
<comment type="caution">
    <text evidence="16">The sequence shown here is derived from an EMBL/GenBank/DDBJ whole genome shotgun (WGS) entry which is preliminary data.</text>
</comment>
<comment type="similarity">
    <text evidence="1 11">Belongs to the GHMP kinase family. GalK subfamily.</text>
</comment>
<dbReference type="PIRSF" id="PIRSF000530">
    <property type="entry name" value="Galactokinase"/>
    <property type="match status" value="1"/>
</dbReference>
<dbReference type="InterPro" id="IPR019741">
    <property type="entry name" value="Galactokinase_CS"/>
</dbReference>
<dbReference type="PANTHER" id="PTHR10457:SF7">
    <property type="entry name" value="GALACTOKINASE-RELATED"/>
    <property type="match status" value="1"/>
</dbReference>
<feature type="domain" description="GHMP kinase C-terminal" evidence="14">
    <location>
        <begin position="285"/>
        <end position="357"/>
    </location>
</feature>
<organism evidence="16 17">
    <name type="scientific">Tetragenococcus solitarius</name>
    <dbReference type="NCBI Taxonomy" id="71453"/>
    <lineage>
        <taxon>Bacteria</taxon>
        <taxon>Bacillati</taxon>
        <taxon>Bacillota</taxon>
        <taxon>Bacilli</taxon>
        <taxon>Lactobacillales</taxon>
        <taxon>Enterococcaceae</taxon>
        <taxon>Tetragenococcus</taxon>
    </lineage>
</organism>
<evidence type="ECO:0000256" key="2">
    <source>
        <dbReference type="ARBA" id="ARBA00022490"/>
    </source>
</evidence>
<evidence type="ECO:0000313" key="17">
    <source>
        <dbReference type="Proteomes" id="UP001501577"/>
    </source>
</evidence>
<evidence type="ECO:0000256" key="10">
    <source>
        <dbReference type="ARBA" id="ARBA00023277"/>
    </source>
</evidence>
<evidence type="ECO:0000256" key="1">
    <source>
        <dbReference type="ARBA" id="ARBA00006566"/>
    </source>
</evidence>
<dbReference type="InterPro" id="IPR013750">
    <property type="entry name" value="GHMP_kinase_C_dom"/>
</dbReference>
<evidence type="ECO:0000256" key="6">
    <source>
        <dbReference type="ARBA" id="ARBA00022777"/>
    </source>
</evidence>
<name>A0ABP6KX97_9ENTE</name>
<keyword evidence="8 11" id="KW-0460">Magnesium</keyword>
<sequence length="386" mass="43234">MEDEIKRIFAKIFAESAQNVYFAPGRINLIGEHTDYNGGNVFPAAITLGTYAAVRKRDDRRFRLYSKNFPEKGIIEFSLEDLTYSEEDDWANYPKGMLYFLRDEGFSIDKGMDIAFYGNIPNGAGLSSSASIELLTGVVIRDLFDLPINTLDLVKLGQKTENQFIGVNSGIMDQYAVGMGEKDHALLLDTNTLDYEVVPADFGEYVLAIMNTNKQRKLTDSKYNERRSECEQALQKLQEKFSIHALGELDSATFFANTDLLRSDVLTKRAKHVITENERTKVAKEVLEKGDLVEFGRLLNDSHTSLRNDYEVTGKELDTLVLAAQQHPAVLGARMTGAGFGGCALALVKKTEWADFVEDISQIYLDKMGYSTDIYQASIDDGARKL</sequence>
<evidence type="ECO:0000256" key="3">
    <source>
        <dbReference type="ARBA" id="ARBA00022679"/>
    </source>
</evidence>
<feature type="binding site" evidence="11">
    <location>
        <position position="161"/>
    </location>
    <ligand>
        <name>Mg(2+)</name>
        <dbReference type="ChEBI" id="CHEBI:18420"/>
    </ligand>
</feature>
<dbReference type="InterPro" id="IPR022963">
    <property type="entry name" value="Galactokinase_bac"/>
</dbReference>
<keyword evidence="9 11" id="KW-0299">Galactose metabolism</keyword>
<keyword evidence="17" id="KW-1185">Reference proteome</keyword>
<dbReference type="InterPro" id="IPR036554">
    <property type="entry name" value="GHMP_kinase_C_sf"/>
</dbReference>
<dbReference type="PROSITE" id="PS00106">
    <property type="entry name" value="GALACTOKINASE"/>
    <property type="match status" value="1"/>
</dbReference>
<dbReference type="InterPro" id="IPR006206">
    <property type="entry name" value="Mevalonate/galactokinase"/>
</dbReference>
<proteinExistence type="inferred from homology"/>
<evidence type="ECO:0000259" key="13">
    <source>
        <dbReference type="Pfam" id="PF00288"/>
    </source>
</evidence>
<dbReference type="InterPro" id="IPR020568">
    <property type="entry name" value="Ribosomal_Su5_D2-typ_SF"/>
</dbReference>
<dbReference type="Proteomes" id="UP001501577">
    <property type="component" value="Unassembled WGS sequence"/>
</dbReference>
<feature type="binding site" evidence="11">
    <location>
        <position position="66"/>
    </location>
    <ligand>
        <name>ATP</name>
        <dbReference type="ChEBI" id="CHEBI:30616"/>
    </ligand>
</feature>
<feature type="active site" description="Proton acceptor" evidence="11">
    <location>
        <position position="173"/>
    </location>
</feature>
<evidence type="ECO:0000256" key="12">
    <source>
        <dbReference type="NCBIfam" id="TIGR00131"/>
    </source>
</evidence>
<dbReference type="PRINTS" id="PR00473">
    <property type="entry name" value="GALCTOKINASE"/>
</dbReference>
<keyword evidence="6 11" id="KW-0418">Kinase</keyword>
<gene>
    <name evidence="11" type="primary">galK</name>
    <name evidence="16" type="ORF">GCM10019998_21330</name>
</gene>
<keyword evidence="10 11" id="KW-0119">Carbohydrate metabolism</keyword>
<dbReference type="InterPro" id="IPR000705">
    <property type="entry name" value="Galactokinase"/>
</dbReference>
<keyword evidence="2 11" id="KW-0963">Cytoplasm</keyword>
<feature type="domain" description="GHMP kinase N-terminal" evidence="13">
    <location>
        <begin position="92"/>
        <end position="180"/>
    </location>
</feature>
<accession>A0ABP6KX97</accession>
<dbReference type="InterPro" id="IPR019539">
    <property type="entry name" value="GalKase_N"/>
</dbReference>
<comment type="catalytic activity">
    <reaction evidence="11">
        <text>alpha-D-galactose + ATP = alpha-D-galactose 1-phosphate + ADP + H(+)</text>
        <dbReference type="Rhea" id="RHEA:13553"/>
        <dbReference type="ChEBI" id="CHEBI:15378"/>
        <dbReference type="ChEBI" id="CHEBI:28061"/>
        <dbReference type="ChEBI" id="CHEBI:30616"/>
        <dbReference type="ChEBI" id="CHEBI:58336"/>
        <dbReference type="ChEBI" id="CHEBI:456216"/>
        <dbReference type="EC" id="2.7.1.6"/>
    </reaction>
</comment>
<dbReference type="NCBIfam" id="TIGR00131">
    <property type="entry name" value="gal_kin"/>
    <property type="match status" value="1"/>
</dbReference>
<comment type="pathway">
    <text evidence="11">Carbohydrate metabolism; galactose metabolism.</text>
</comment>
<evidence type="ECO:0000256" key="5">
    <source>
        <dbReference type="ARBA" id="ARBA00022741"/>
    </source>
</evidence>
<feature type="site" description="Transition state stabilizer" evidence="11">
    <location>
        <position position="26"/>
    </location>
</feature>
<dbReference type="Gene3D" id="3.30.70.890">
    <property type="entry name" value="GHMP kinase, C-terminal domain"/>
    <property type="match status" value="1"/>
</dbReference>
<comment type="subcellular location">
    <subcellularLocation>
        <location evidence="11">Cytoplasm</location>
    </subcellularLocation>
</comment>
<feature type="domain" description="Galactokinase N-terminal" evidence="15">
    <location>
        <begin position="9"/>
        <end position="56"/>
    </location>
</feature>
<evidence type="ECO:0000256" key="11">
    <source>
        <dbReference type="HAMAP-Rule" id="MF_00246"/>
    </source>
</evidence>
<evidence type="ECO:0000256" key="9">
    <source>
        <dbReference type="ARBA" id="ARBA00023144"/>
    </source>
</evidence>
<evidence type="ECO:0000256" key="8">
    <source>
        <dbReference type="ARBA" id="ARBA00022842"/>
    </source>
</evidence>
<keyword evidence="7 11" id="KW-0067">ATP-binding</keyword>
<dbReference type="Gene3D" id="3.30.230.10">
    <property type="match status" value="1"/>
</dbReference>
<dbReference type="PANTHER" id="PTHR10457">
    <property type="entry name" value="MEVALONATE KINASE/GALACTOKINASE"/>
    <property type="match status" value="1"/>
</dbReference>
<feature type="binding site" evidence="11">
    <location>
        <position position="223"/>
    </location>
    <ligand>
        <name>substrate</name>
    </ligand>
</feature>
<feature type="binding site" evidence="11">
    <location>
        <begin position="123"/>
        <end position="129"/>
    </location>
    <ligand>
        <name>ATP</name>
        <dbReference type="ChEBI" id="CHEBI:30616"/>
    </ligand>
</feature>
<dbReference type="InterPro" id="IPR014721">
    <property type="entry name" value="Ribsml_uS5_D2-typ_fold_subgr"/>
</dbReference>
<keyword evidence="3 11" id="KW-0808">Transferase</keyword>
<dbReference type="RefSeq" id="WP_068709941.1">
    <property type="nucleotide sequence ID" value="NZ_BAAAXQ010000071.1"/>
</dbReference>
<dbReference type="EMBL" id="BAAAXQ010000071">
    <property type="protein sequence ID" value="GAA3024519.1"/>
    <property type="molecule type" value="Genomic_DNA"/>
</dbReference>
<reference evidence="17" key="1">
    <citation type="journal article" date="2019" name="Int. J. Syst. Evol. Microbiol.">
        <title>The Global Catalogue of Microorganisms (GCM) 10K type strain sequencing project: providing services to taxonomists for standard genome sequencing and annotation.</title>
        <authorList>
            <consortium name="The Broad Institute Genomics Platform"/>
            <consortium name="The Broad Institute Genome Sequencing Center for Infectious Disease"/>
            <person name="Wu L."/>
            <person name="Ma J."/>
        </authorList>
    </citation>
    <scope>NUCLEOTIDE SEQUENCE [LARGE SCALE GENOMIC DNA]</scope>
    <source>
        <strain evidence="17">JCM 8736</strain>
    </source>
</reference>
<evidence type="ECO:0000259" key="15">
    <source>
        <dbReference type="Pfam" id="PF10509"/>
    </source>
</evidence>
<evidence type="ECO:0000256" key="4">
    <source>
        <dbReference type="ARBA" id="ARBA00022723"/>
    </source>
</evidence>
<dbReference type="SUPFAM" id="SSF54211">
    <property type="entry name" value="Ribosomal protein S5 domain 2-like"/>
    <property type="match status" value="1"/>
</dbReference>
<dbReference type="Pfam" id="PF08544">
    <property type="entry name" value="GHMP_kinases_C"/>
    <property type="match status" value="1"/>
</dbReference>
<comment type="function">
    <text evidence="11">Catalyzes the transfer of the gamma-phosphate of ATP to D-galactose to form alpha-D-galactose-1-phosphate (Gal-1-P).</text>
</comment>
<evidence type="ECO:0000313" key="16">
    <source>
        <dbReference type="EMBL" id="GAA3024519.1"/>
    </source>
</evidence>
<dbReference type="InterPro" id="IPR006204">
    <property type="entry name" value="GHMP_kinase_N_dom"/>
</dbReference>
<evidence type="ECO:0000259" key="14">
    <source>
        <dbReference type="Pfam" id="PF08544"/>
    </source>
</evidence>
<dbReference type="InterPro" id="IPR006203">
    <property type="entry name" value="GHMP_knse_ATP-bd_CS"/>
</dbReference>
<keyword evidence="5 11" id="KW-0547">Nucleotide-binding</keyword>
<feature type="binding site" evidence="11">
    <location>
        <begin position="32"/>
        <end position="35"/>
    </location>
    <ligand>
        <name>substrate</name>
    </ligand>
</feature>
<dbReference type="Pfam" id="PF00288">
    <property type="entry name" value="GHMP_kinases_N"/>
    <property type="match status" value="1"/>
</dbReference>
<dbReference type="Pfam" id="PF10509">
    <property type="entry name" value="GalKase_gal_bdg"/>
    <property type="match status" value="1"/>
</dbReference>
<dbReference type="HAMAP" id="MF_00246">
    <property type="entry name" value="Galactokinase"/>
    <property type="match status" value="1"/>
</dbReference>
<evidence type="ECO:0000256" key="7">
    <source>
        <dbReference type="ARBA" id="ARBA00022840"/>
    </source>
</evidence>
<dbReference type="SUPFAM" id="SSF55060">
    <property type="entry name" value="GHMP Kinase, C-terminal domain"/>
    <property type="match status" value="1"/>
</dbReference>